<dbReference type="GO" id="GO:0003941">
    <property type="term" value="F:L-serine ammonia-lyase activity"/>
    <property type="evidence" value="ECO:0007669"/>
    <property type="project" value="TreeGrafter"/>
</dbReference>
<proteinExistence type="predicted"/>
<gene>
    <name evidence="5" type="ORF">S06H3_19933</name>
</gene>
<keyword evidence="2" id="KW-0663">Pyridoxal phosphate</keyword>
<dbReference type="InterPro" id="IPR001926">
    <property type="entry name" value="TrpB-like_PALP"/>
</dbReference>
<protein>
    <recommendedName>
        <fullName evidence="4">Tryptophan synthase beta chain-like PALP domain-containing protein</fullName>
    </recommendedName>
</protein>
<dbReference type="Pfam" id="PF00291">
    <property type="entry name" value="PALP"/>
    <property type="match status" value="1"/>
</dbReference>
<dbReference type="GO" id="GO:0009097">
    <property type="term" value="P:isoleucine biosynthetic process"/>
    <property type="evidence" value="ECO:0007669"/>
    <property type="project" value="TreeGrafter"/>
</dbReference>
<dbReference type="PANTHER" id="PTHR48078">
    <property type="entry name" value="THREONINE DEHYDRATASE, MITOCHONDRIAL-RELATED"/>
    <property type="match status" value="1"/>
</dbReference>
<dbReference type="PROSITE" id="PS00165">
    <property type="entry name" value="DEHYDRATASE_SER_THR"/>
    <property type="match status" value="1"/>
</dbReference>
<feature type="domain" description="Tryptophan synthase beta chain-like PALP" evidence="4">
    <location>
        <begin position="1"/>
        <end position="172"/>
    </location>
</feature>
<evidence type="ECO:0000256" key="3">
    <source>
        <dbReference type="ARBA" id="ARBA00023239"/>
    </source>
</evidence>
<keyword evidence="3" id="KW-0456">Lyase</keyword>
<evidence type="ECO:0000259" key="4">
    <source>
        <dbReference type="Pfam" id="PF00291"/>
    </source>
</evidence>
<dbReference type="GO" id="GO:0006565">
    <property type="term" value="P:L-serine catabolic process"/>
    <property type="evidence" value="ECO:0007669"/>
    <property type="project" value="TreeGrafter"/>
</dbReference>
<dbReference type="GO" id="GO:0030170">
    <property type="term" value="F:pyridoxal phosphate binding"/>
    <property type="evidence" value="ECO:0007669"/>
    <property type="project" value="InterPro"/>
</dbReference>
<dbReference type="GO" id="GO:0006567">
    <property type="term" value="P:L-threonine catabolic process"/>
    <property type="evidence" value="ECO:0007669"/>
    <property type="project" value="TreeGrafter"/>
</dbReference>
<evidence type="ECO:0000256" key="2">
    <source>
        <dbReference type="ARBA" id="ARBA00022898"/>
    </source>
</evidence>
<organism evidence="5">
    <name type="scientific">marine sediment metagenome</name>
    <dbReference type="NCBI Taxonomy" id="412755"/>
    <lineage>
        <taxon>unclassified sequences</taxon>
        <taxon>metagenomes</taxon>
        <taxon>ecological metagenomes</taxon>
    </lineage>
</organism>
<dbReference type="AlphaFoldDB" id="X1LWC5"/>
<reference evidence="5" key="1">
    <citation type="journal article" date="2014" name="Front. Microbiol.">
        <title>High frequency of phylogenetically diverse reductive dehalogenase-homologous genes in deep subseafloor sedimentary metagenomes.</title>
        <authorList>
            <person name="Kawai M."/>
            <person name="Futagami T."/>
            <person name="Toyoda A."/>
            <person name="Takaki Y."/>
            <person name="Nishi S."/>
            <person name="Hori S."/>
            <person name="Arai W."/>
            <person name="Tsubouchi T."/>
            <person name="Morono Y."/>
            <person name="Uchiyama I."/>
            <person name="Ito T."/>
            <person name="Fujiyama A."/>
            <person name="Inagaki F."/>
            <person name="Takami H."/>
        </authorList>
    </citation>
    <scope>NUCLEOTIDE SEQUENCE</scope>
    <source>
        <strain evidence="5">Expedition CK06-06</strain>
    </source>
</reference>
<dbReference type="EMBL" id="BARV01010263">
    <property type="protein sequence ID" value="GAI10086.1"/>
    <property type="molecule type" value="Genomic_DNA"/>
</dbReference>
<dbReference type="Gene3D" id="3.40.50.1100">
    <property type="match status" value="2"/>
</dbReference>
<comment type="cofactor">
    <cofactor evidence="1">
        <name>pyridoxal 5'-phosphate</name>
        <dbReference type="ChEBI" id="CHEBI:597326"/>
    </cofactor>
</comment>
<comment type="caution">
    <text evidence="5">The sequence shown here is derived from an EMBL/GenBank/DDBJ whole genome shotgun (WGS) entry which is preliminary data.</text>
</comment>
<sequence>EGYTPLIHATGLGKAFRFANLYIKDEGQNPTGSFKARGLAVAVSRARELGVKEVSISSTGNAAGAMSAYAALGGLKAFVYMPRDVPKTFVVECIAMGAEVQLVNGSMSNCSHRAAQDARQSGRFDISTFKEPYRVEGNKTMGFELAEQMGWKLPDVIIYPTGEGTGLVGIIHHGDVWGWFSIYYNNIFTTILTFKF</sequence>
<evidence type="ECO:0000256" key="1">
    <source>
        <dbReference type="ARBA" id="ARBA00001933"/>
    </source>
</evidence>
<dbReference type="InterPro" id="IPR000634">
    <property type="entry name" value="Ser/Thr_deHydtase_PyrdxlP-BS"/>
</dbReference>
<dbReference type="SUPFAM" id="SSF53686">
    <property type="entry name" value="Tryptophan synthase beta subunit-like PLP-dependent enzymes"/>
    <property type="match status" value="1"/>
</dbReference>
<evidence type="ECO:0000313" key="5">
    <source>
        <dbReference type="EMBL" id="GAI10086.1"/>
    </source>
</evidence>
<dbReference type="PANTHER" id="PTHR48078:SF6">
    <property type="entry name" value="L-THREONINE DEHYDRATASE CATABOLIC TDCB"/>
    <property type="match status" value="1"/>
</dbReference>
<dbReference type="InterPro" id="IPR036052">
    <property type="entry name" value="TrpB-like_PALP_sf"/>
</dbReference>
<name>X1LWC5_9ZZZZ</name>
<feature type="non-terminal residue" evidence="5">
    <location>
        <position position="1"/>
    </location>
</feature>
<dbReference type="GO" id="GO:0004794">
    <property type="term" value="F:threonine deaminase activity"/>
    <property type="evidence" value="ECO:0007669"/>
    <property type="project" value="TreeGrafter"/>
</dbReference>
<accession>X1LWC5</accession>
<dbReference type="InterPro" id="IPR050147">
    <property type="entry name" value="Ser/Thr_Dehydratase"/>
</dbReference>